<evidence type="ECO:0000256" key="1">
    <source>
        <dbReference type="ARBA" id="ARBA00004123"/>
    </source>
</evidence>
<dbReference type="EMBL" id="JXNT01000017">
    <property type="protein sequence ID" value="ODM15258.1"/>
    <property type="molecule type" value="Genomic_DNA"/>
</dbReference>
<evidence type="ECO:0000313" key="5">
    <source>
        <dbReference type="EMBL" id="ODM15258.1"/>
    </source>
</evidence>
<dbReference type="VEuPathDB" id="FungiDB:SI65_09199"/>
<comment type="caution">
    <text evidence="5">The sequence shown here is derived from an EMBL/GenBank/DDBJ whole genome shotgun (WGS) entry which is preliminary data.</text>
</comment>
<comment type="subcellular location">
    <subcellularLocation>
        <location evidence="1">Nucleus</location>
    </subcellularLocation>
</comment>
<dbReference type="GO" id="GO:0005634">
    <property type="term" value="C:nucleus"/>
    <property type="evidence" value="ECO:0007669"/>
    <property type="project" value="UniProtKB-SubCell"/>
</dbReference>
<sequence>MRRRVWWYLVNLDLRVSELAGARKSIVSQAWDTQLPLNVNDDDIDPAMTVPPKSRTGITDMSFCLFKYETVRALRSADLTSMSNSLSKNKSQMTLLSASQITQLKGLFEANFLRFCDPVIPLHLLLNVMIRSTLYTLYKLETTAQVFNHANAKASSGRQVSCIEALSHHNGQFPWGALVGLLWSMATIQWGQDEEKAWKHVLELFERYPELGGENQGLLRFVGTLALKAWDARSAPR</sequence>
<dbReference type="CDD" id="cd12148">
    <property type="entry name" value="fungal_TF_MHR"/>
    <property type="match status" value="1"/>
</dbReference>
<keyword evidence="4" id="KW-0539">Nucleus</keyword>
<keyword evidence="3" id="KW-0804">Transcription</keyword>
<evidence type="ECO:0008006" key="7">
    <source>
        <dbReference type="Google" id="ProtNLM"/>
    </source>
</evidence>
<keyword evidence="6" id="KW-1185">Reference proteome</keyword>
<evidence type="ECO:0000256" key="3">
    <source>
        <dbReference type="ARBA" id="ARBA00023163"/>
    </source>
</evidence>
<dbReference type="PANTHER" id="PTHR31001">
    <property type="entry name" value="UNCHARACTERIZED TRANSCRIPTIONAL REGULATORY PROTEIN"/>
    <property type="match status" value="1"/>
</dbReference>
<dbReference type="STRING" id="573508.A0A1E3B2Y2"/>
<dbReference type="OrthoDB" id="435881at2759"/>
<reference evidence="5 6" key="1">
    <citation type="journal article" date="2016" name="BMC Genomics">
        <title>Comparative genomic and transcriptomic analyses of the Fuzhuan brick tea-fermentation fungus Aspergillus cristatus.</title>
        <authorList>
            <person name="Ge Y."/>
            <person name="Wang Y."/>
            <person name="Liu Y."/>
            <person name="Tan Y."/>
            <person name="Ren X."/>
            <person name="Zhang X."/>
            <person name="Hyde K.D."/>
            <person name="Liu Y."/>
            <person name="Liu Z."/>
        </authorList>
    </citation>
    <scope>NUCLEOTIDE SEQUENCE [LARGE SCALE GENOMIC DNA]</scope>
    <source>
        <strain evidence="5 6">GZAAS20.1005</strain>
    </source>
</reference>
<dbReference type="Proteomes" id="UP000094569">
    <property type="component" value="Unassembled WGS sequence"/>
</dbReference>
<gene>
    <name evidence="5" type="ORF">SI65_09199</name>
</gene>
<evidence type="ECO:0000256" key="4">
    <source>
        <dbReference type="ARBA" id="ARBA00023242"/>
    </source>
</evidence>
<keyword evidence="2" id="KW-0805">Transcription regulation</keyword>
<protein>
    <recommendedName>
        <fullName evidence="7">Transcription factor domain-containing protein</fullName>
    </recommendedName>
</protein>
<evidence type="ECO:0000313" key="6">
    <source>
        <dbReference type="Proteomes" id="UP000094569"/>
    </source>
</evidence>
<dbReference type="AlphaFoldDB" id="A0A1E3B2Y2"/>
<dbReference type="PANTHER" id="PTHR31001:SF85">
    <property type="entry name" value="ZN(II)2CYS6 TRANSCRIPTION FACTOR (EUROFUNG)"/>
    <property type="match status" value="1"/>
</dbReference>
<organism evidence="5 6">
    <name type="scientific">Aspergillus cristatus</name>
    <name type="common">Chinese Fuzhuan brick tea-fermentation fungus</name>
    <name type="synonym">Eurotium cristatum</name>
    <dbReference type="NCBI Taxonomy" id="573508"/>
    <lineage>
        <taxon>Eukaryota</taxon>
        <taxon>Fungi</taxon>
        <taxon>Dikarya</taxon>
        <taxon>Ascomycota</taxon>
        <taxon>Pezizomycotina</taxon>
        <taxon>Eurotiomycetes</taxon>
        <taxon>Eurotiomycetidae</taxon>
        <taxon>Eurotiales</taxon>
        <taxon>Aspergillaceae</taxon>
        <taxon>Aspergillus</taxon>
        <taxon>Aspergillus subgen. Aspergillus</taxon>
    </lineage>
</organism>
<dbReference type="InterPro" id="IPR050613">
    <property type="entry name" value="Sec_Metabolite_Reg"/>
</dbReference>
<proteinExistence type="predicted"/>
<name>A0A1E3B2Y2_ASPCR</name>
<accession>A0A1E3B2Y2</accession>
<evidence type="ECO:0000256" key="2">
    <source>
        <dbReference type="ARBA" id="ARBA00023015"/>
    </source>
</evidence>